<dbReference type="PANTHER" id="PTHR42648:SF11">
    <property type="entry name" value="TRANSPOSON TY4-P GAG-POL POLYPROTEIN"/>
    <property type="match status" value="1"/>
</dbReference>
<dbReference type="GO" id="GO:0032196">
    <property type="term" value="P:transposition"/>
    <property type="evidence" value="ECO:0007669"/>
    <property type="project" value="UniProtKB-KW"/>
</dbReference>
<keyword evidence="2" id="KW-0548">Nucleotidyltransferase</keyword>
<evidence type="ECO:0000256" key="7">
    <source>
        <dbReference type="ARBA" id="ARBA00022842"/>
    </source>
</evidence>
<evidence type="ECO:0000256" key="8">
    <source>
        <dbReference type="ARBA" id="ARBA00022884"/>
    </source>
</evidence>
<dbReference type="InterPro" id="IPR012337">
    <property type="entry name" value="RNaseH-like_sf"/>
</dbReference>
<accession>A0A0L6UK31</accession>
<dbReference type="EMBL" id="LAVV01011110">
    <property type="protein sequence ID" value="KNZ48180.1"/>
    <property type="molecule type" value="Genomic_DNA"/>
</dbReference>
<dbReference type="Gene3D" id="3.30.420.10">
    <property type="entry name" value="Ribonuclease H-like superfamily/Ribonuclease H"/>
    <property type="match status" value="1"/>
</dbReference>
<dbReference type="GO" id="GO:0003964">
    <property type="term" value="F:RNA-directed DNA polymerase activity"/>
    <property type="evidence" value="ECO:0007669"/>
    <property type="project" value="UniProtKB-KW"/>
</dbReference>
<dbReference type="InterPro" id="IPR036397">
    <property type="entry name" value="RNaseH_sf"/>
</dbReference>
<sequence length="337" mass="38476">MLTYFSLIRDAPLTWFQIQPYLELKELGFVQTSSDRKTLQIKGIGSFWLSNEHGEISLNYVLFIPDIFVNLISVRWLALEEYIITFNKNSFEVIRNNKIKMSGNYFENLPTLELENCKFSSLLSSAEFIHKYLGHTIKDCESFAVAKVTRASYKSEHAAALKPFEEIHLDLIEPIWPPSASGHQFILTLVNSCTRYCAAIPIKAKSNVSKFLPFLIDIEAKHFGYHPTNLHSDRGSEFINSALKEYCEGEHFNRTILESMRTILEDSGLLSSRNRVLALILPEKSFSKLQPKGELGILIGYNKEMCSYCILTDNGRIMSTKNVQFLDYSPPSTKTTD</sequence>
<feature type="domain" description="Integrase catalytic" evidence="15">
    <location>
        <begin position="159"/>
        <end position="337"/>
    </location>
</feature>
<dbReference type="Proteomes" id="UP000037035">
    <property type="component" value="Unassembled WGS sequence"/>
</dbReference>
<dbReference type="GO" id="GO:0015074">
    <property type="term" value="P:DNA integration"/>
    <property type="evidence" value="ECO:0007669"/>
    <property type="project" value="UniProtKB-KW"/>
</dbReference>
<evidence type="ECO:0000256" key="6">
    <source>
        <dbReference type="ARBA" id="ARBA00022801"/>
    </source>
</evidence>
<dbReference type="VEuPathDB" id="FungiDB:VP01_5852g1"/>
<evidence type="ECO:0000256" key="12">
    <source>
        <dbReference type="ARBA" id="ARBA00023172"/>
    </source>
</evidence>
<evidence type="ECO:0000256" key="4">
    <source>
        <dbReference type="ARBA" id="ARBA00022723"/>
    </source>
</evidence>
<dbReference type="OrthoDB" id="2281046at2759"/>
<keyword evidence="4" id="KW-0479">Metal-binding</keyword>
<evidence type="ECO:0000256" key="2">
    <source>
        <dbReference type="ARBA" id="ARBA00022695"/>
    </source>
</evidence>
<evidence type="ECO:0000256" key="5">
    <source>
        <dbReference type="ARBA" id="ARBA00022759"/>
    </source>
</evidence>
<name>A0A0L6UK31_9BASI</name>
<dbReference type="GO" id="GO:0003887">
    <property type="term" value="F:DNA-directed DNA polymerase activity"/>
    <property type="evidence" value="ECO:0007669"/>
    <property type="project" value="UniProtKB-KW"/>
</dbReference>
<evidence type="ECO:0000313" key="17">
    <source>
        <dbReference type="Proteomes" id="UP000037035"/>
    </source>
</evidence>
<dbReference type="GO" id="GO:0046872">
    <property type="term" value="F:metal ion binding"/>
    <property type="evidence" value="ECO:0007669"/>
    <property type="project" value="UniProtKB-KW"/>
</dbReference>
<dbReference type="GO" id="GO:0004519">
    <property type="term" value="F:endonuclease activity"/>
    <property type="evidence" value="ECO:0007669"/>
    <property type="project" value="UniProtKB-KW"/>
</dbReference>
<dbReference type="PANTHER" id="PTHR42648">
    <property type="entry name" value="TRANSPOSASE, PUTATIVE-RELATED"/>
    <property type="match status" value="1"/>
</dbReference>
<keyword evidence="6" id="KW-0378">Hydrolase</keyword>
<evidence type="ECO:0000256" key="1">
    <source>
        <dbReference type="ARBA" id="ARBA00022578"/>
    </source>
</evidence>
<keyword evidence="9" id="KW-0229">DNA integration</keyword>
<keyword evidence="17" id="KW-1185">Reference proteome</keyword>
<dbReference type="GO" id="GO:0003723">
    <property type="term" value="F:RNA binding"/>
    <property type="evidence" value="ECO:0007669"/>
    <property type="project" value="UniProtKB-KW"/>
</dbReference>
<dbReference type="InterPro" id="IPR001584">
    <property type="entry name" value="Integrase_cat-core"/>
</dbReference>
<evidence type="ECO:0000256" key="3">
    <source>
        <dbReference type="ARBA" id="ARBA00022722"/>
    </source>
</evidence>
<keyword evidence="8" id="KW-0694">RNA-binding</keyword>
<dbReference type="InterPro" id="IPR039537">
    <property type="entry name" value="Retrotran_Ty1/copia-like"/>
</dbReference>
<keyword evidence="11" id="KW-0808">Transferase</keyword>
<organism evidence="16 17">
    <name type="scientific">Puccinia sorghi</name>
    <dbReference type="NCBI Taxonomy" id="27349"/>
    <lineage>
        <taxon>Eukaryota</taxon>
        <taxon>Fungi</taxon>
        <taxon>Dikarya</taxon>
        <taxon>Basidiomycota</taxon>
        <taxon>Pucciniomycotina</taxon>
        <taxon>Pucciniomycetes</taxon>
        <taxon>Pucciniales</taxon>
        <taxon>Pucciniaceae</taxon>
        <taxon>Puccinia</taxon>
    </lineage>
</organism>
<keyword evidence="7" id="KW-0460">Magnesium</keyword>
<evidence type="ECO:0000313" key="16">
    <source>
        <dbReference type="EMBL" id="KNZ48180.1"/>
    </source>
</evidence>
<keyword evidence="10" id="KW-0695">RNA-directed DNA polymerase</keyword>
<evidence type="ECO:0000256" key="13">
    <source>
        <dbReference type="ARBA" id="ARBA00048173"/>
    </source>
</evidence>
<dbReference type="SUPFAM" id="SSF53098">
    <property type="entry name" value="Ribonuclease H-like"/>
    <property type="match status" value="1"/>
</dbReference>
<proteinExistence type="predicted"/>
<keyword evidence="1" id="KW-0815">Transposition</keyword>
<dbReference type="GO" id="GO:0006310">
    <property type="term" value="P:DNA recombination"/>
    <property type="evidence" value="ECO:0007669"/>
    <property type="project" value="UniProtKB-KW"/>
</dbReference>
<reference evidence="16 17" key="1">
    <citation type="submission" date="2015-08" db="EMBL/GenBank/DDBJ databases">
        <title>Next Generation Sequencing and Analysis of the Genome of Puccinia sorghi L Schw, the Causal Agent of Maize Common Rust.</title>
        <authorList>
            <person name="Rochi L."/>
            <person name="Burguener G."/>
            <person name="Darino M."/>
            <person name="Turjanski A."/>
            <person name="Kreff E."/>
            <person name="Dieguez M.J."/>
            <person name="Sacco F."/>
        </authorList>
    </citation>
    <scope>NUCLEOTIDE SEQUENCE [LARGE SCALE GENOMIC DNA]</scope>
    <source>
        <strain evidence="16 17">RO10H11247</strain>
    </source>
</reference>
<dbReference type="AlphaFoldDB" id="A0A0L6UK31"/>
<keyword evidence="11" id="KW-0239">DNA-directed DNA polymerase</keyword>
<comment type="catalytic activity">
    <reaction evidence="14">
        <text>DNA(n) + a 2'-deoxyribonucleoside 5'-triphosphate = DNA(n+1) + diphosphate</text>
        <dbReference type="Rhea" id="RHEA:22508"/>
        <dbReference type="Rhea" id="RHEA-COMP:17339"/>
        <dbReference type="Rhea" id="RHEA-COMP:17340"/>
        <dbReference type="ChEBI" id="CHEBI:33019"/>
        <dbReference type="ChEBI" id="CHEBI:61560"/>
        <dbReference type="ChEBI" id="CHEBI:173112"/>
        <dbReference type="EC" id="2.7.7.7"/>
    </reaction>
</comment>
<keyword evidence="5" id="KW-0255">Endonuclease</keyword>
<evidence type="ECO:0000256" key="9">
    <source>
        <dbReference type="ARBA" id="ARBA00022908"/>
    </source>
</evidence>
<keyword evidence="3" id="KW-0540">Nuclease</keyword>
<protein>
    <recommendedName>
        <fullName evidence="15">Integrase catalytic domain-containing protein</fullName>
    </recommendedName>
</protein>
<dbReference type="PROSITE" id="PS50994">
    <property type="entry name" value="INTEGRASE"/>
    <property type="match status" value="1"/>
</dbReference>
<dbReference type="GO" id="GO:0005634">
    <property type="term" value="C:nucleus"/>
    <property type="evidence" value="ECO:0007669"/>
    <property type="project" value="UniProtKB-ARBA"/>
</dbReference>
<evidence type="ECO:0000256" key="14">
    <source>
        <dbReference type="ARBA" id="ARBA00049244"/>
    </source>
</evidence>
<comment type="caution">
    <text evidence="16">The sequence shown here is derived from an EMBL/GenBank/DDBJ whole genome shotgun (WGS) entry which is preliminary data.</text>
</comment>
<dbReference type="GO" id="GO:0016787">
    <property type="term" value="F:hydrolase activity"/>
    <property type="evidence" value="ECO:0007669"/>
    <property type="project" value="UniProtKB-KW"/>
</dbReference>
<gene>
    <name evidence="16" type="ORF">VP01_5852g1</name>
</gene>
<comment type="catalytic activity">
    <reaction evidence="13">
        <text>DNA(n) + a 2'-deoxyribonucleoside 5'-triphosphate = DNA(n+1) + diphosphate</text>
        <dbReference type="Rhea" id="RHEA:22508"/>
        <dbReference type="Rhea" id="RHEA-COMP:17339"/>
        <dbReference type="Rhea" id="RHEA-COMP:17340"/>
        <dbReference type="ChEBI" id="CHEBI:33019"/>
        <dbReference type="ChEBI" id="CHEBI:61560"/>
        <dbReference type="ChEBI" id="CHEBI:173112"/>
        <dbReference type="EC" id="2.7.7.49"/>
    </reaction>
</comment>
<evidence type="ECO:0000259" key="15">
    <source>
        <dbReference type="PROSITE" id="PS50994"/>
    </source>
</evidence>
<keyword evidence="12" id="KW-0233">DNA recombination</keyword>
<evidence type="ECO:0000256" key="11">
    <source>
        <dbReference type="ARBA" id="ARBA00022932"/>
    </source>
</evidence>
<evidence type="ECO:0000256" key="10">
    <source>
        <dbReference type="ARBA" id="ARBA00022918"/>
    </source>
</evidence>